<dbReference type="Gene3D" id="1.20.1510.10">
    <property type="entry name" value="Cation efflux protein transmembrane domain"/>
    <property type="match status" value="1"/>
</dbReference>
<evidence type="ECO:0000256" key="5">
    <source>
        <dbReference type="ARBA" id="ARBA00022989"/>
    </source>
</evidence>
<dbReference type="GO" id="GO:0005886">
    <property type="term" value="C:plasma membrane"/>
    <property type="evidence" value="ECO:0007669"/>
    <property type="project" value="TreeGrafter"/>
</dbReference>
<evidence type="ECO:0000259" key="9">
    <source>
        <dbReference type="Pfam" id="PF16916"/>
    </source>
</evidence>
<comment type="subcellular location">
    <subcellularLocation>
        <location evidence="1">Membrane</location>
        <topology evidence="1">Multi-pass membrane protein</topology>
    </subcellularLocation>
</comment>
<dbReference type="Gene3D" id="3.30.70.1350">
    <property type="entry name" value="Cation efflux protein, cytoplasmic domain"/>
    <property type="match status" value="1"/>
</dbReference>
<dbReference type="GO" id="GO:0015093">
    <property type="term" value="F:ferrous iron transmembrane transporter activity"/>
    <property type="evidence" value="ECO:0007669"/>
    <property type="project" value="TreeGrafter"/>
</dbReference>
<proteinExistence type="inferred from homology"/>
<feature type="transmembrane region" description="Helical" evidence="7">
    <location>
        <begin position="37"/>
        <end position="59"/>
    </location>
</feature>
<dbReference type="InterPro" id="IPR027469">
    <property type="entry name" value="Cation_efflux_TMD_sf"/>
</dbReference>
<accession>A0A1F5V0U0</accession>
<dbReference type="GO" id="GO:0006882">
    <property type="term" value="P:intracellular zinc ion homeostasis"/>
    <property type="evidence" value="ECO:0007669"/>
    <property type="project" value="TreeGrafter"/>
</dbReference>
<dbReference type="SUPFAM" id="SSF161111">
    <property type="entry name" value="Cation efflux protein transmembrane domain-like"/>
    <property type="match status" value="1"/>
</dbReference>
<evidence type="ECO:0000256" key="1">
    <source>
        <dbReference type="ARBA" id="ARBA00004141"/>
    </source>
</evidence>
<dbReference type="PANTHER" id="PTHR43840">
    <property type="entry name" value="MITOCHONDRIAL METAL TRANSPORTER 1-RELATED"/>
    <property type="match status" value="1"/>
</dbReference>
<feature type="domain" description="Cation efflux protein cytoplasmic" evidence="9">
    <location>
        <begin position="134"/>
        <end position="211"/>
    </location>
</feature>
<dbReference type="STRING" id="1817864.A2Z21_09800"/>
<dbReference type="NCBIfam" id="TIGR01297">
    <property type="entry name" value="CDF"/>
    <property type="match status" value="1"/>
</dbReference>
<evidence type="ECO:0000259" key="8">
    <source>
        <dbReference type="Pfam" id="PF01545"/>
    </source>
</evidence>
<organism evidence="10 11">
    <name type="scientific">Fraserbacteria sp. (strain RBG_16_55_9)</name>
    <dbReference type="NCBI Taxonomy" id="1817864"/>
    <lineage>
        <taxon>Bacteria</taxon>
        <taxon>Candidatus Fraseribacteriota</taxon>
    </lineage>
</organism>
<feature type="transmembrane region" description="Helical" evidence="7">
    <location>
        <begin position="105"/>
        <end position="123"/>
    </location>
</feature>
<protein>
    <submittedName>
        <fullName evidence="10">Cation transporter</fullName>
    </submittedName>
</protein>
<sequence>AEYFSSGVEGTLILAAAVGISYQAWMRLFNPIPLEQLPLGLAIAVAAALMNFAVARVLLSASRQHESITLEAHGKHILTDVWTTVGVVGGLAIGMLVHWSWLDSLIAFAVALSIVLSGIGLLGRSLQGLMDYALPPDEMQLIQEILNRHGNRGMMYHQLRTRRAGAKRFVDFHLLVPGNHTVQEIHDLCEVIEAEMKNALREASITIHIEPLEDPASWEGPPA</sequence>
<evidence type="ECO:0000256" key="2">
    <source>
        <dbReference type="ARBA" id="ARBA00008114"/>
    </source>
</evidence>
<evidence type="ECO:0000313" key="10">
    <source>
        <dbReference type="EMBL" id="OGF57027.1"/>
    </source>
</evidence>
<dbReference type="InterPro" id="IPR027470">
    <property type="entry name" value="Cation_efflux_CTD"/>
</dbReference>
<comment type="caution">
    <text evidence="10">The sequence shown here is derived from an EMBL/GenBank/DDBJ whole genome shotgun (WGS) entry which is preliminary data.</text>
</comment>
<keyword evidence="6 7" id="KW-0472">Membrane</keyword>
<dbReference type="EMBL" id="MFGX01000021">
    <property type="protein sequence ID" value="OGF57027.1"/>
    <property type="molecule type" value="Genomic_DNA"/>
</dbReference>
<reference evidence="10 11" key="1">
    <citation type="journal article" date="2016" name="Nat. Commun.">
        <title>Thousands of microbial genomes shed light on interconnected biogeochemical processes in an aquifer system.</title>
        <authorList>
            <person name="Anantharaman K."/>
            <person name="Brown C.T."/>
            <person name="Hug L.A."/>
            <person name="Sharon I."/>
            <person name="Castelle C.J."/>
            <person name="Probst A.J."/>
            <person name="Thomas B.C."/>
            <person name="Singh A."/>
            <person name="Wilkins M.J."/>
            <person name="Karaoz U."/>
            <person name="Brodie E.L."/>
            <person name="Williams K.H."/>
            <person name="Hubbard S.S."/>
            <person name="Banfield J.F."/>
        </authorList>
    </citation>
    <scope>NUCLEOTIDE SEQUENCE [LARGE SCALE GENOMIC DNA]</scope>
    <source>
        <strain evidence="11">RBG_16_55_9</strain>
    </source>
</reference>
<dbReference type="InterPro" id="IPR050291">
    <property type="entry name" value="CDF_Transporter"/>
</dbReference>
<dbReference type="InterPro" id="IPR058533">
    <property type="entry name" value="Cation_efflux_TM"/>
</dbReference>
<keyword evidence="4 7" id="KW-0812">Transmembrane</keyword>
<evidence type="ECO:0000256" key="3">
    <source>
        <dbReference type="ARBA" id="ARBA00022448"/>
    </source>
</evidence>
<evidence type="ECO:0000313" key="11">
    <source>
        <dbReference type="Proteomes" id="UP000179157"/>
    </source>
</evidence>
<evidence type="ECO:0000256" key="4">
    <source>
        <dbReference type="ARBA" id="ARBA00022692"/>
    </source>
</evidence>
<dbReference type="GO" id="GO:0015341">
    <property type="term" value="F:zinc efflux antiporter activity"/>
    <property type="evidence" value="ECO:0007669"/>
    <property type="project" value="TreeGrafter"/>
</dbReference>
<dbReference type="Proteomes" id="UP000179157">
    <property type="component" value="Unassembled WGS sequence"/>
</dbReference>
<dbReference type="InterPro" id="IPR036837">
    <property type="entry name" value="Cation_efflux_CTD_sf"/>
</dbReference>
<evidence type="ECO:0000256" key="7">
    <source>
        <dbReference type="SAM" id="Phobius"/>
    </source>
</evidence>
<dbReference type="AlphaFoldDB" id="A0A1F5V0U0"/>
<dbReference type="InterPro" id="IPR002524">
    <property type="entry name" value="Cation_efflux"/>
</dbReference>
<dbReference type="Pfam" id="PF01545">
    <property type="entry name" value="Cation_efflux"/>
    <property type="match status" value="1"/>
</dbReference>
<comment type="similarity">
    <text evidence="2">Belongs to the cation diffusion facilitator (CDF) transporter (TC 2.A.4) family.</text>
</comment>
<dbReference type="PANTHER" id="PTHR43840:SF15">
    <property type="entry name" value="MITOCHONDRIAL METAL TRANSPORTER 1-RELATED"/>
    <property type="match status" value="1"/>
</dbReference>
<keyword evidence="5 7" id="KW-1133">Transmembrane helix</keyword>
<gene>
    <name evidence="10" type="ORF">A2Z21_09800</name>
</gene>
<feature type="transmembrane region" description="Helical" evidence="7">
    <location>
        <begin position="7"/>
        <end position="25"/>
    </location>
</feature>
<dbReference type="Pfam" id="PF16916">
    <property type="entry name" value="ZT_dimer"/>
    <property type="match status" value="1"/>
</dbReference>
<dbReference type="GO" id="GO:0015086">
    <property type="term" value="F:cadmium ion transmembrane transporter activity"/>
    <property type="evidence" value="ECO:0007669"/>
    <property type="project" value="TreeGrafter"/>
</dbReference>
<feature type="non-terminal residue" evidence="10">
    <location>
        <position position="1"/>
    </location>
</feature>
<name>A0A1F5V0U0_FRAXR</name>
<keyword evidence="3" id="KW-0813">Transport</keyword>
<feature type="transmembrane region" description="Helical" evidence="7">
    <location>
        <begin position="80"/>
        <end position="99"/>
    </location>
</feature>
<feature type="domain" description="Cation efflux protein transmembrane" evidence="8">
    <location>
        <begin position="1"/>
        <end position="130"/>
    </location>
</feature>
<evidence type="ECO:0000256" key="6">
    <source>
        <dbReference type="ARBA" id="ARBA00023136"/>
    </source>
</evidence>
<dbReference type="SUPFAM" id="SSF160240">
    <property type="entry name" value="Cation efflux protein cytoplasmic domain-like"/>
    <property type="match status" value="1"/>
</dbReference>